<sequence length="570" mass="63131">MILAWRSTFCARGIPKSGTAGIRGSMATSTWTSLDPRRFRRSSAPRGMRGRRAGGRIGRLVGSWKSIGRRGRSRGPSRSQRSKSSWPSSKQTRSRTSGNSSMAKAFGYRVGDFSFKEHGRIAAAPSEGLAAFVPAVTPGYARPDHLAPLIELLERARREPVRAVIHAPPRHGKTDTILHAIAWYLRKDPTLPIAYATYGIELANSKSRDARAMARAAGVELDAGAKGVGEWRTREGGRAVFTALNGSLTGKGFRVLFVDDPFKNRIQAESPTYRSRIWDLWQGSTINRVEPGGSAIVLATRWHPEDLSGRLISQGWQYLRLPALSDDGRALWPERWPAAELEARRREVGEYTWASLYQGVPRPRGGAVFNAEPALYTSAALDLVREYRDGIGVDFAYTARKHADYSSAVVMRSHEPERGRRVYYVLECLRKQVLAPEFAAEGARLQRAHGGCKAMGYVTVFEKMIVPFMSDRGFTVEARRVKADKFTRAQPYAASWNDGRVLLPEDVGPDSWVNVFLAEHLRFTGQDDDEDDQVDAGAAAHDLLSSPAGRIAGSFSAANKRPVKLTRYTR</sequence>
<name>A0A6N7Q7N6_9BACT</name>
<feature type="compositionally biased region" description="Low complexity" evidence="1">
    <location>
        <begin position="76"/>
        <end position="95"/>
    </location>
</feature>
<dbReference type="EMBL" id="WJIE01000028">
    <property type="protein sequence ID" value="MRG98314.1"/>
    <property type="molecule type" value="Genomic_DNA"/>
</dbReference>
<keyword evidence="3" id="KW-1185">Reference proteome</keyword>
<evidence type="ECO:0000256" key="1">
    <source>
        <dbReference type="SAM" id="MobiDB-lite"/>
    </source>
</evidence>
<dbReference type="OrthoDB" id="4519042at2"/>
<reference evidence="2 3" key="1">
    <citation type="submission" date="2019-10" db="EMBL/GenBank/DDBJ databases">
        <title>A soil myxobacterium in the family Polyangiaceae.</title>
        <authorList>
            <person name="Li Y."/>
            <person name="Wang J."/>
        </authorList>
    </citation>
    <scope>NUCLEOTIDE SEQUENCE [LARGE SCALE GENOMIC DNA]</scope>
    <source>
        <strain evidence="2 3">DSM 14734</strain>
    </source>
</reference>
<feature type="region of interest" description="Disordered" evidence="1">
    <location>
        <begin position="21"/>
        <end position="101"/>
    </location>
</feature>
<feature type="compositionally biased region" description="Basic residues" evidence="1">
    <location>
        <begin position="38"/>
        <end position="54"/>
    </location>
</feature>
<dbReference type="Proteomes" id="UP000440224">
    <property type="component" value="Unassembled WGS sequence"/>
</dbReference>
<gene>
    <name evidence="2" type="ORF">GF068_41340</name>
</gene>
<organism evidence="2 3">
    <name type="scientific">Polyangium spumosum</name>
    <dbReference type="NCBI Taxonomy" id="889282"/>
    <lineage>
        <taxon>Bacteria</taxon>
        <taxon>Pseudomonadati</taxon>
        <taxon>Myxococcota</taxon>
        <taxon>Polyangia</taxon>
        <taxon>Polyangiales</taxon>
        <taxon>Polyangiaceae</taxon>
        <taxon>Polyangium</taxon>
    </lineage>
</organism>
<comment type="caution">
    <text evidence="2">The sequence shown here is derived from an EMBL/GenBank/DDBJ whole genome shotgun (WGS) entry which is preliminary data.</text>
</comment>
<protein>
    <submittedName>
        <fullName evidence="2">Uncharacterized protein</fullName>
    </submittedName>
</protein>
<accession>A0A6N7Q7N6</accession>
<dbReference type="AlphaFoldDB" id="A0A6N7Q7N6"/>
<evidence type="ECO:0000313" key="2">
    <source>
        <dbReference type="EMBL" id="MRG98314.1"/>
    </source>
</evidence>
<proteinExistence type="predicted"/>
<dbReference type="Pfam" id="PF03237">
    <property type="entry name" value="Terminase_6N"/>
    <property type="match status" value="1"/>
</dbReference>
<evidence type="ECO:0000313" key="3">
    <source>
        <dbReference type="Proteomes" id="UP000440224"/>
    </source>
</evidence>